<reference evidence="2" key="1">
    <citation type="journal article" date="2021" name="PeerJ">
        <title>Extensive microbial diversity within the chicken gut microbiome revealed by metagenomics and culture.</title>
        <authorList>
            <person name="Gilroy R."/>
            <person name="Ravi A."/>
            <person name="Getino M."/>
            <person name="Pursley I."/>
            <person name="Horton D.L."/>
            <person name="Alikhan N.F."/>
            <person name="Baker D."/>
            <person name="Gharbi K."/>
            <person name="Hall N."/>
            <person name="Watson M."/>
            <person name="Adriaenssens E.M."/>
            <person name="Foster-Nyarko E."/>
            <person name="Jarju S."/>
            <person name="Secka A."/>
            <person name="Antonio M."/>
            <person name="Oren A."/>
            <person name="Chaudhuri R.R."/>
            <person name="La Ragione R."/>
            <person name="Hildebrand F."/>
            <person name="Pallen M.J."/>
        </authorList>
    </citation>
    <scope>NUCLEOTIDE SEQUENCE</scope>
    <source>
        <strain evidence="2">3204</strain>
    </source>
</reference>
<feature type="transmembrane region" description="Helical" evidence="1">
    <location>
        <begin position="12"/>
        <end position="30"/>
    </location>
</feature>
<name>A0A9D1ZP52_9LACO</name>
<feature type="transmembrane region" description="Helical" evidence="1">
    <location>
        <begin position="36"/>
        <end position="55"/>
    </location>
</feature>
<keyword evidence="1" id="KW-1133">Transmembrane helix</keyword>
<accession>A0A9D1ZP52</accession>
<dbReference type="Proteomes" id="UP000824013">
    <property type="component" value="Unassembled WGS sequence"/>
</dbReference>
<comment type="caution">
    <text evidence="2">The sequence shown here is derived from an EMBL/GenBank/DDBJ whole genome shotgun (WGS) entry which is preliminary data.</text>
</comment>
<keyword evidence="1" id="KW-0812">Transmembrane</keyword>
<proteinExistence type="predicted"/>
<sequence>MDSIEFGRKINYVPMTISLAVGVIVGLVIAVFAHQALLAVILGITVIVICALIFAKSLSDFYGYWELTEEGIRCYDYLNFSVKFQSVLMPFSEDQMTFKYDDIKSLRVVVGREMNAPANILGGSFYAPKKIMFNLPTPYYLEIKLKDGREVNLDLSADWDDTETIEYVIAVICDRAEIGAEMVKQS</sequence>
<reference evidence="2" key="2">
    <citation type="submission" date="2021-04" db="EMBL/GenBank/DDBJ databases">
        <authorList>
            <person name="Gilroy R."/>
        </authorList>
    </citation>
    <scope>NUCLEOTIDE SEQUENCE</scope>
    <source>
        <strain evidence="2">3204</strain>
    </source>
</reference>
<gene>
    <name evidence="2" type="ORF">H9820_09935</name>
</gene>
<keyword evidence="1" id="KW-0472">Membrane</keyword>
<evidence type="ECO:0000313" key="2">
    <source>
        <dbReference type="EMBL" id="HIY93244.1"/>
    </source>
</evidence>
<evidence type="ECO:0000256" key="1">
    <source>
        <dbReference type="SAM" id="Phobius"/>
    </source>
</evidence>
<organism evidence="2 3">
    <name type="scientific">Candidatus Companilactobacillus pullicola</name>
    <dbReference type="NCBI Taxonomy" id="2838523"/>
    <lineage>
        <taxon>Bacteria</taxon>
        <taxon>Bacillati</taxon>
        <taxon>Bacillota</taxon>
        <taxon>Bacilli</taxon>
        <taxon>Lactobacillales</taxon>
        <taxon>Lactobacillaceae</taxon>
        <taxon>Companilactobacillus</taxon>
    </lineage>
</organism>
<evidence type="ECO:0000313" key="3">
    <source>
        <dbReference type="Proteomes" id="UP000824013"/>
    </source>
</evidence>
<dbReference type="EMBL" id="DXCM01000073">
    <property type="protein sequence ID" value="HIY93244.1"/>
    <property type="molecule type" value="Genomic_DNA"/>
</dbReference>
<protein>
    <submittedName>
        <fullName evidence="2">Uncharacterized protein</fullName>
    </submittedName>
</protein>
<dbReference type="AlphaFoldDB" id="A0A9D1ZP52"/>